<feature type="domain" description="CFEM" evidence="17">
    <location>
        <begin position="1"/>
        <end position="111"/>
    </location>
</feature>
<evidence type="ECO:0000256" key="10">
    <source>
        <dbReference type="ARBA" id="ARBA00023004"/>
    </source>
</evidence>
<reference evidence="18 19" key="1">
    <citation type="submission" date="2016-09" db="EMBL/GenBank/DDBJ databases">
        <authorList>
            <person name="Capua I."/>
            <person name="De Benedictis P."/>
            <person name="Joannis T."/>
            <person name="Lombin L.H."/>
            <person name="Cattoli G."/>
        </authorList>
    </citation>
    <scope>NUCLEOTIDE SEQUENCE [LARGE SCALE GENOMIC DNA]</scope>
    <source>
        <strain evidence="18 19">IMI 309357</strain>
    </source>
</reference>
<keyword evidence="4" id="KW-1003">Cell membrane</keyword>
<evidence type="ECO:0000259" key="17">
    <source>
        <dbReference type="PROSITE" id="PS52012"/>
    </source>
</evidence>
<proteinExistence type="inferred from homology"/>
<keyword evidence="9 16" id="KW-0732">Signal</keyword>
<keyword evidence="8 15" id="KW-0479">Metal-binding</keyword>
<evidence type="ECO:0000256" key="4">
    <source>
        <dbReference type="ARBA" id="ARBA00022475"/>
    </source>
</evidence>
<protein>
    <recommendedName>
        <fullName evidence="17">CFEM domain-containing protein</fullName>
    </recommendedName>
</protein>
<accession>A0A1G4B5B7</accession>
<evidence type="ECO:0000256" key="7">
    <source>
        <dbReference type="ARBA" id="ARBA00022622"/>
    </source>
</evidence>
<comment type="similarity">
    <text evidence="3">Belongs to the RBT5 family.</text>
</comment>
<keyword evidence="12 15" id="KW-1015">Disulfide bond</keyword>
<dbReference type="GO" id="GO:0005576">
    <property type="term" value="C:extracellular region"/>
    <property type="evidence" value="ECO:0007669"/>
    <property type="project" value="UniProtKB-SubCell"/>
</dbReference>
<feature type="disulfide bond" evidence="15">
    <location>
        <begin position="39"/>
        <end position="46"/>
    </location>
</feature>
<organism evidence="18 19">
    <name type="scientific">Colletotrichum orchidophilum</name>
    <dbReference type="NCBI Taxonomy" id="1209926"/>
    <lineage>
        <taxon>Eukaryota</taxon>
        <taxon>Fungi</taxon>
        <taxon>Dikarya</taxon>
        <taxon>Ascomycota</taxon>
        <taxon>Pezizomycotina</taxon>
        <taxon>Sordariomycetes</taxon>
        <taxon>Hypocreomycetidae</taxon>
        <taxon>Glomerellales</taxon>
        <taxon>Glomerellaceae</taxon>
        <taxon>Colletotrichum</taxon>
    </lineage>
</organism>
<comment type="subcellular location">
    <subcellularLocation>
        <location evidence="1">Cell membrane</location>
        <topology evidence="1">Lipid-anchor</topology>
        <topology evidence="1">GPI-anchor</topology>
    </subcellularLocation>
    <subcellularLocation>
        <location evidence="2">Secreted</location>
    </subcellularLocation>
</comment>
<dbReference type="GO" id="GO:0005886">
    <property type="term" value="C:plasma membrane"/>
    <property type="evidence" value="ECO:0007669"/>
    <property type="project" value="UniProtKB-SubCell"/>
</dbReference>
<evidence type="ECO:0000256" key="3">
    <source>
        <dbReference type="ARBA" id="ARBA00010031"/>
    </source>
</evidence>
<evidence type="ECO:0000256" key="15">
    <source>
        <dbReference type="PROSITE-ProRule" id="PRU01356"/>
    </source>
</evidence>
<evidence type="ECO:0000256" key="2">
    <source>
        <dbReference type="ARBA" id="ARBA00004613"/>
    </source>
</evidence>
<dbReference type="SMART" id="SM00747">
    <property type="entry name" value="CFEM"/>
    <property type="match status" value="1"/>
</dbReference>
<evidence type="ECO:0000256" key="8">
    <source>
        <dbReference type="ARBA" id="ARBA00022723"/>
    </source>
</evidence>
<evidence type="ECO:0000256" key="14">
    <source>
        <dbReference type="ARBA" id="ARBA00023288"/>
    </source>
</evidence>
<dbReference type="PANTHER" id="PTHR37928">
    <property type="entry name" value="CFEM DOMAIN PROTEIN (AFU_ORTHOLOGUE AFUA_6G14090)"/>
    <property type="match status" value="1"/>
</dbReference>
<dbReference type="PANTHER" id="PTHR37928:SF2">
    <property type="entry name" value="GPI ANCHORED CFEM DOMAIN PROTEIN (AFU_ORTHOLOGUE AFUA_6G10580)"/>
    <property type="match status" value="1"/>
</dbReference>
<keyword evidence="11" id="KW-0472">Membrane</keyword>
<dbReference type="Proteomes" id="UP000176998">
    <property type="component" value="Unassembled WGS sequence"/>
</dbReference>
<evidence type="ECO:0000256" key="1">
    <source>
        <dbReference type="ARBA" id="ARBA00004609"/>
    </source>
</evidence>
<dbReference type="InterPro" id="IPR008427">
    <property type="entry name" value="Extracellular_membr_CFEM_dom"/>
</dbReference>
<dbReference type="OrthoDB" id="3559948at2759"/>
<feature type="binding site" description="axial binding residue" evidence="15">
    <location>
        <position position="43"/>
    </location>
    <ligand>
        <name>heme</name>
        <dbReference type="ChEBI" id="CHEBI:30413"/>
    </ligand>
    <ligandPart>
        <name>Fe</name>
        <dbReference type="ChEBI" id="CHEBI:18248"/>
    </ligandPart>
</feature>
<keyword evidence="6 15" id="KW-0349">Heme</keyword>
<feature type="chain" id="PRO_5009602488" description="CFEM domain-containing protein" evidence="16">
    <location>
        <begin position="17"/>
        <end position="184"/>
    </location>
</feature>
<keyword evidence="10 15" id="KW-0408">Iron</keyword>
<dbReference type="RefSeq" id="XP_022473794.1">
    <property type="nucleotide sequence ID" value="XM_022619730.1"/>
</dbReference>
<evidence type="ECO:0000313" key="18">
    <source>
        <dbReference type="EMBL" id="OHE96638.1"/>
    </source>
</evidence>
<sequence length="184" mass="17335">MKFTLALVAAAGLVIAQDFSGQPKCALSCLAEAIPKVGCNLTDTACQCTKEKQEALAPIAAPCLLAACNSTDLTAAQNAAAKACADFAATAGSAQPTASAAPSVPLPVSTVLASASASITATPASNASAPFSNATVSASRAGTATASGTGARSTAPSTGNAAAQGSVAVGGLALAAIAGIAAVL</sequence>
<dbReference type="PROSITE" id="PS52012">
    <property type="entry name" value="CFEM"/>
    <property type="match status" value="1"/>
</dbReference>
<name>A0A1G4B5B7_9PEZI</name>
<dbReference type="GeneID" id="34561240"/>
<evidence type="ECO:0000256" key="11">
    <source>
        <dbReference type="ARBA" id="ARBA00023136"/>
    </source>
</evidence>
<keyword evidence="5" id="KW-0964">Secreted</keyword>
<dbReference type="InterPro" id="IPR051735">
    <property type="entry name" value="CFEM_domain"/>
</dbReference>
<keyword evidence="19" id="KW-1185">Reference proteome</keyword>
<dbReference type="GO" id="GO:0098552">
    <property type="term" value="C:side of membrane"/>
    <property type="evidence" value="ECO:0007669"/>
    <property type="project" value="UniProtKB-KW"/>
</dbReference>
<keyword evidence="13" id="KW-0325">Glycoprotein</keyword>
<keyword evidence="7" id="KW-0336">GPI-anchor</keyword>
<evidence type="ECO:0000256" key="13">
    <source>
        <dbReference type="ARBA" id="ARBA00023180"/>
    </source>
</evidence>
<dbReference type="Pfam" id="PF05730">
    <property type="entry name" value="CFEM"/>
    <property type="match status" value="1"/>
</dbReference>
<dbReference type="GO" id="GO:0046872">
    <property type="term" value="F:metal ion binding"/>
    <property type="evidence" value="ECO:0007669"/>
    <property type="project" value="UniProtKB-UniRule"/>
</dbReference>
<evidence type="ECO:0000256" key="16">
    <source>
        <dbReference type="SAM" id="SignalP"/>
    </source>
</evidence>
<evidence type="ECO:0000256" key="6">
    <source>
        <dbReference type="ARBA" id="ARBA00022617"/>
    </source>
</evidence>
<feature type="signal peptide" evidence="16">
    <location>
        <begin position="1"/>
        <end position="16"/>
    </location>
</feature>
<evidence type="ECO:0000256" key="9">
    <source>
        <dbReference type="ARBA" id="ARBA00022729"/>
    </source>
</evidence>
<comment type="caution">
    <text evidence="15">Lacks conserved residue(s) required for the propagation of feature annotation.</text>
</comment>
<dbReference type="EMBL" id="MJBS01000067">
    <property type="protein sequence ID" value="OHE96638.1"/>
    <property type="molecule type" value="Genomic_DNA"/>
</dbReference>
<evidence type="ECO:0000313" key="19">
    <source>
        <dbReference type="Proteomes" id="UP000176998"/>
    </source>
</evidence>
<comment type="caution">
    <text evidence="18">The sequence shown here is derived from an EMBL/GenBank/DDBJ whole genome shotgun (WGS) entry which is preliminary data.</text>
</comment>
<dbReference type="AlphaFoldDB" id="A0A1G4B5B7"/>
<gene>
    <name evidence="18" type="ORF">CORC01_08095</name>
</gene>
<evidence type="ECO:0000256" key="12">
    <source>
        <dbReference type="ARBA" id="ARBA00023157"/>
    </source>
</evidence>
<keyword evidence="14" id="KW-0449">Lipoprotein</keyword>
<evidence type="ECO:0000256" key="5">
    <source>
        <dbReference type="ARBA" id="ARBA00022525"/>
    </source>
</evidence>